<organism evidence="9 10">
    <name type="scientific">Pediococcus ethanolidurans</name>
    <dbReference type="NCBI Taxonomy" id="319653"/>
    <lineage>
        <taxon>Bacteria</taxon>
        <taxon>Bacillati</taxon>
        <taxon>Bacillota</taxon>
        <taxon>Bacilli</taxon>
        <taxon>Lactobacillales</taxon>
        <taxon>Lactobacillaceae</taxon>
        <taxon>Pediococcus</taxon>
    </lineage>
</organism>
<evidence type="ECO:0000256" key="1">
    <source>
        <dbReference type="ARBA" id="ARBA00004651"/>
    </source>
</evidence>
<protein>
    <submittedName>
        <fullName evidence="9">Phosphoglycerol transferase MdoB</fullName>
    </submittedName>
</protein>
<feature type="transmembrane region" description="Helical" evidence="7">
    <location>
        <begin position="147"/>
        <end position="166"/>
    </location>
</feature>
<feature type="transmembrane region" description="Helical" evidence="7">
    <location>
        <begin position="251"/>
        <end position="271"/>
    </location>
</feature>
<feature type="domain" description="Sulfatase N-terminal" evidence="8">
    <location>
        <begin position="587"/>
        <end position="876"/>
    </location>
</feature>
<feature type="transmembrane region" description="Helical" evidence="7">
    <location>
        <begin position="172"/>
        <end position="191"/>
    </location>
</feature>
<keyword evidence="10" id="KW-1185">Reference proteome</keyword>
<comment type="pathway">
    <text evidence="2">Cell wall biogenesis; lipoteichoic acid biosynthesis.</text>
</comment>
<evidence type="ECO:0000256" key="5">
    <source>
        <dbReference type="ARBA" id="ARBA00022989"/>
    </source>
</evidence>
<sequence>MIFSKMTKKIFVMGTISLIFLCLALVSSLLLNMQFVTKTINLEIFLKVGSLFKNIGIIGIIGTLGATIEYSKLSLSSLAKLFLEILAYTISISTFVLAVNVTSITKFALIQSILPFINKSYWIIGVILFGLILLTGLKYLKSSITPKLIISGIFIIAAFLFIFSLVFSNRNLLLMIAWSLFVFLVSSYLTNQNLITRVAYVLVPFFVAVLGIILTLIVRTPSLQIEHALLIDCVSFLSLSLLVSPNGNEKLHLFSTLVISRVFLGLMLLLLNPLVIGTLTKYTMLQVARSSTIYVLLRFYMCTFIIALGLIIVESFGVARRYLGVRNMQITIPVVVCMVSSTYLIYNGLQFLSSGIISLKNLQGNALYLELFNLVIILLLYLFIQGVLNRFWYSNFLFVMLMLILSYANYAKLQARDEPIIRPDFGMINSLPEIVKMVNMNVVYGLIAGLIGLTILAVILQRFFMKGPIFHWPLRVLVVLGSALLLYNFAQTENQMNLIAWKDKKVTDSSFLMASLTNAGFSAHPGALEMSSTHYGPAVTFMSTVIIKTMDKPNGYSQARINQIVEKYKRISRKINKTRKNRSLNKQTVVYVLSESYADPRMMPTVKLSSNPIPFEQSLAKHNTSGLMDSPSYGGGTANIEFESLTGLSMNNFDPSMVTPYVFLVPKVNNLPVITDYFKTKNAIHPYSGVTYNRTNVFKKFGFQHFYSFTGDKLTFAKRLDKSPYVSDDSAYRQLLKQINSTNKGQFIQLSTMQNHMPYHLGTYTENNYKATGNLTKASLDSVESYSQGLHYTDQDLKMLIKKVSKMKKHVTIVWYGDHLPGLYEGNLVSGKNLVKYDNKLHQTNYFIYSNFKHAKIKHTKVVSPNMFTPIMFKQTDTKVSAYVALLTEINNYVPAAERDKFMAQNGKYITYKRLSTKAKTIINDYKLIQYDITAGKQYSIKQGNFIK</sequence>
<feature type="transmembrane region" description="Helical" evidence="7">
    <location>
        <begin position="291"/>
        <end position="313"/>
    </location>
</feature>
<evidence type="ECO:0000313" key="9">
    <source>
        <dbReference type="EMBL" id="SER37758.1"/>
    </source>
</evidence>
<feature type="transmembrane region" description="Helical" evidence="7">
    <location>
        <begin position="12"/>
        <end position="31"/>
    </location>
</feature>
<feature type="transmembrane region" description="Helical" evidence="7">
    <location>
        <begin position="325"/>
        <end position="346"/>
    </location>
</feature>
<evidence type="ECO:0000256" key="7">
    <source>
        <dbReference type="SAM" id="Phobius"/>
    </source>
</evidence>
<feature type="transmembrane region" description="Helical" evidence="7">
    <location>
        <begin position="391"/>
        <end position="410"/>
    </location>
</feature>
<dbReference type="PANTHER" id="PTHR47371">
    <property type="entry name" value="LIPOTEICHOIC ACID SYNTHASE"/>
    <property type="match status" value="1"/>
</dbReference>
<evidence type="ECO:0000256" key="6">
    <source>
        <dbReference type="ARBA" id="ARBA00023136"/>
    </source>
</evidence>
<keyword evidence="5 7" id="KW-1133">Transmembrane helix</keyword>
<accession>A0A1H9NPA5</accession>
<dbReference type="GeneID" id="76043028"/>
<dbReference type="RefSeq" id="WP_057805379.1">
    <property type="nucleotide sequence ID" value="NZ_BJYP01000027.1"/>
</dbReference>
<comment type="subcellular location">
    <subcellularLocation>
        <location evidence="1">Cell membrane</location>
        <topology evidence="1">Multi-pass membrane protein</topology>
    </subcellularLocation>
</comment>
<dbReference type="InterPro" id="IPR050448">
    <property type="entry name" value="OpgB/LTA_synthase_biosynth"/>
</dbReference>
<keyword evidence="4 7" id="KW-0812">Transmembrane</keyword>
<gene>
    <name evidence="9" type="ORF">SAMN04487973_105102</name>
</gene>
<feature type="transmembrane region" description="Helical" evidence="7">
    <location>
        <begin position="51"/>
        <end position="69"/>
    </location>
</feature>
<keyword evidence="9" id="KW-0808">Transferase</keyword>
<evidence type="ECO:0000259" key="8">
    <source>
        <dbReference type="Pfam" id="PF00884"/>
    </source>
</evidence>
<comment type="caution">
    <text evidence="9">The sequence shown here is derived from an EMBL/GenBank/DDBJ whole genome shotgun (WGS) entry which is preliminary data.</text>
</comment>
<name>A0A1H9NPA5_9LACO</name>
<feature type="transmembrane region" description="Helical" evidence="7">
    <location>
        <begin position="366"/>
        <end position="384"/>
    </location>
</feature>
<feature type="transmembrane region" description="Helical" evidence="7">
    <location>
        <begin position="442"/>
        <end position="460"/>
    </location>
</feature>
<proteinExistence type="predicted"/>
<evidence type="ECO:0000256" key="4">
    <source>
        <dbReference type="ARBA" id="ARBA00022692"/>
    </source>
</evidence>
<dbReference type="EMBL" id="FOGK01000005">
    <property type="protein sequence ID" value="SER37758.1"/>
    <property type="molecule type" value="Genomic_DNA"/>
</dbReference>
<feature type="transmembrane region" description="Helical" evidence="7">
    <location>
        <begin position="121"/>
        <end position="140"/>
    </location>
</feature>
<keyword evidence="6 7" id="KW-0472">Membrane</keyword>
<dbReference type="CDD" id="cd16015">
    <property type="entry name" value="LTA_synthase"/>
    <property type="match status" value="1"/>
</dbReference>
<feature type="transmembrane region" description="Helical" evidence="7">
    <location>
        <begin position="81"/>
        <end position="101"/>
    </location>
</feature>
<dbReference type="SUPFAM" id="SSF53649">
    <property type="entry name" value="Alkaline phosphatase-like"/>
    <property type="match status" value="1"/>
</dbReference>
<dbReference type="Gene3D" id="3.40.720.10">
    <property type="entry name" value="Alkaline Phosphatase, subunit A"/>
    <property type="match status" value="1"/>
</dbReference>
<reference evidence="9 10" key="1">
    <citation type="submission" date="2016-10" db="EMBL/GenBank/DDBJ databases">
        <authorList>
            <person name="Varghese N."/>
            <person name="Submissions S."/>
        </authorList>
    </citation>
    <scope>NUCLEOTIDE SEQUENCE [LARGE SCALE GENOMIC DNA]</scope>
    <source>
        <strain evidence="9 10">CGMCC 1.3889</strain>
    </source>
</reference>
<evidence type="ECO:0000313" key="10">
    <source>
        <dbReference type="Proteomes" id="UP000182818"/>
    </source>
</evidence>
<dbReference type="InterPro" id="IPR017850">
    <property type="entry name" value="Alkaline_phosphatase_core_sf"/>
</dbReference>
<feature type="transmembrane region" description="Helical" evidence="7">
    <location>
        <begin position="472"/>
        <end position="490"/>
    </location>
</feature>
<feature type="transmembrane region" description="Helical" evidence="7">
    <location>
        <begin position="198"/>
        <end position="218"/>
    </location>
</feature>
<dbReference type="GO" id="GO:0016740">
    <property type="term" value="F:transferase activity"/>
    <property type="evidence" value="ECO:0007669"/>
    <property type="project" value="UniProtKB-KW"/>
</dbReference>
<evidence type="ECO:0000256" key="3">
    <source>
        <dbReference type="ARBA" id="ARBA00022475"/>
    </source>
</evidence>
<dbReference type="Proteomes" id="UP000182818">
    <property type="component" value="Unassembled WGS sequence"/>
</dbReference>
<keyword evidence="3" id="KW-1003">Cell membrane</keyword>
<dbReference type="InterPro" id="IPR000917">
    <property type="entry name" value="Sulfatase_N"/>
</dbReference>
<dbReference type="Pfam" id="PF00884">
    <property type="entry name" value="Sulfatase"/>
    <property type="match status" value="1"/>
</dbReference>
<dbReference type="PANTHER" id="PTHR47371:SF3">
    <property type="entry name" value="PHOSPHOGLYCEROL TRANSFERASE I"/>
    <property type="match status" value="1"/>
</dbReference>
<evidence type="ECO:0000256" key="2">
    <source>
        <dbReference type="ARBA" id="ARBA00004936"/>
    </source>
</evidence>